<protein>
    <recommendedName>
        <fullName evidence="3">SdiA-regulated family protein</fullName>
    </recommendedName>
</protein>
<dbReference type="SUPFAM" id="SSF101898">
    <property type="entry name" value="NHL repeat"/>
    <property type="match status" value="1"/>
</dbReference>
<dbReference type="Proteomes" id="UP001597344">
    <property type="component" value="Unassembled WGS sequence"/>
</dbReference>
<comment type="caution">
    <text evidence="1">The sequence shown here is derived from an EMBL/GenBank/DDBJ whole genome shotgun (WGS) entry which is preliminary data.</text>
</comment>
<sequence>MSHLKSNILGLLLLNVVMASCQKMEDTDLIFINDLSKLIREVSGITKLPGDDFMYAINDSGNDNSIFKLQLNGDIISEIDLHQTKNEDWEDLTYDHEGYIYIGDFGNNNNKRDDLVIYKVFGLPSEKTKTSEIRFRLEDQEDFPPKKKKRNYDIEAFVFLNNNLFLFTKNRSSDFDGTTKLYKIPATEGDHVAKLVSTFEACGDSRDCFITGAAINEDKSKIALLTYNKLFILTNFEGDNLFGGKVQKIKLDHYSQKEGICFENDSTLLIVDEGGKKSGGNLYKYFLK</sequence>
<reference evidence="2" key="1">
    <citation type="journal article" date="2019" name="Int. J. Syst. Evol. Microbiol.">
        <title>The Global Catalogue of Microorganisms (GCM) 10K type strain sequencing project: providing services to taxonomists for standard genome sequencing and annotation.</title>
        <authorList>
            <consortium name="The Broad Institute Genomics Platform"/>
            <consortium name="The Broad Institute Genome Sequencing Center for Infectious Disease"/>
            <person name="Wu L."/>
            <person name="Ma J."/>
        </authorList>
    </citation>
    <scope>NUCLEOTIDE SEQUENCE [LARGE SCALE GENOMIC DNA]</scope>
    <source>
        <strain evidence="2">DT92</strain>
    </source>
</reference>
<dbReference type="EMBL" id="JBHUHY010000016">
    <property type="protein sequence ID" value="MFD2188128.1"/>
    <property type="molecule type" value="Genomic_DNA"/>
</dbReference>
<accession>A0ABW5AYR0</accession>
<name>A0ABW5AYR0_9FLAO</name>
<evidence type="ECO:0008006" key="3">
    <source>
        <dbReference type="Google" id="ProtNLM"/>
    </source>
</evidence>
<gene>
    <name evidence="1" type="ORF">ACFSJT_15095</name>
</gene>
<keyword evidence="2" id="KW-1185">Reference proteome</keyword>
<evidence type="ECO:0000313" key="1">
    <source>
        <dbReference type="EMBL" id="MFD2188128.1"/>
    </source>
</evidence>
<organism evidence="1 2">
    <name type="scientific">Aquimarina celericrescens</name>
    <dbReference type="NCBI Taxonomy" id="1964542"/>
    <lineage>
        <taxon>Bacteria</taxon>
        <taxon>Pseudomonadati</taxon>
        <taxon>Bacteroidota</taxon>
        <taxon>Flavobacteriia</taxon>
        <taxon>Flavobacteriales</taxon>
        <taxon>Flavobacteriaceae</taxon>
        <taxon>Aquimarina</taxon>
    </lineage>
</organism>
<proteinExistence type="predicted"/>
<evidence type="ECO:0000313" key="2">
    <source>
        <dbReference type="Proteomes" id="UP001597344"/>
    </source>
</evidence>
<dbReference type="PROSITE" id="PS51257">
    <property type="entry name" value="PROKAR_LIPOPROTEIN"/>
    <property type="match status" value="1"/>
</dbReference>
<dbReference type="RefSeq" id="WP_378321144.1">
    <property type="nucleotide sequence ID" value="NZ_JBHUHY010000016.1"/>
</dbReference>